<sequence length="224" mass="24284">MQCKSKLTAAAVAALLVISLTGQSFAAVNPFTDITEHSARDKILALYEKGIVKGVGNERFAPGTTVTAAQGIQMLVNALGLNLDAVRFIKEPKATDYFPKADNNAWYAEALIIAAVNGIELPADLDPKECWTKEKFTHYLVRAMELHNSLPLIKLNPVAIADEDQITVDYSGSIQRAIVVYGILSLKEDGTLNPKAEITRAEAAAEVYNALEYLRAHPAPTTES</sequence>
<organism evidence="4 5">
    <name type="scientific">Sinanaerobacter chloroacetimidivorans</name>
    <dbReference type="NCBI Taxonomy" id="2818044"/>
    <lineage>
        <taxon>Bacteria</taxon>
        <taxon>Bacillati</taxon>
        <taxon>Bacillota</taxon>
        <taxon>Clostridia</taxon>
        <taxon>Peptostreptococcales</taxon>
        <taxon>Anaerovoracaceae</taxon>
        <taxon>Sinanaerobacter</taxon>
    </lineage>
</organism>
<dbReference type="AlphaFoldDB" id="A0A8J7W304"/>
<gene>
    <name evidence="4" type="ORF">KCX82_18880</name>
</gene>
<evidence type="ECO:0000256" key="1">
    <source>
        <dbReference type="ARBA" id="ARBA00022737"/>
    </source>
</evidence>
<evidence type="ECO:0000313" key="5">
    <source>
        <dbReference type="Proteomes" id="UP000675664"/>
    </source>
</evidence>
<name>A0A8J7W304_9FIRM</name>
<keyword evidence="5" id="KW-1185">Reference proteome</keyword>
<proteinExistence type="predicted"/>
<dbReference type="PROSITE" id="PS51272">
    <property type="entry name" value="SLH"/>
    <property type="match status" value="2"/>
</dbReference>
<accession>A0A8J7W304</accession>
<evidence type="ECO:0000259" key="3">
    <source>
        <dbReference type="PROSITE" id="PS51272"/>
    </source>
</evidence>
<comment type="caution">
    <text evidence="4">The sequence shown here is derived from an EMBL/GenBank/DDBJ whole genome shotgun (WGS) entry which is preliminary data.</text>
</comment>
<feature type="domain" description="SLH" evidence="3">
    <location>
        <begin position="157"/>
        <end position="221"/>
    </location>
</feature>
<reference evidence="4" key="1">
    <citation type="submission" date="2021-04" db="EMBL/GenBank/DDBJ databases">
        <title>Sinoanaerobacter chloroacetimidivorans sp. nov., an obligate anaerobic bacterium isolated from anaerobic sludge.</title>
        <authorList>
            <person name="Bao Y."/>
        </authorList>
    </citation>
    <scope>NUCLEOTIDE SEQUENCE</scope>
    <source>
        <strain evidence="4">BAD-6</strain>
    </source>
</reference>
<evidence type="ECO:0000313" key="4">
    <source>
        <dbReference type="EMBL" id="MBR0599952.1"/>
    </source>
</evidence>
<dbReference type="InterPro" id="IPR001119">
    <property type="entry name" value="SLH_dom"/>
</dbReference>
<feature type="signal peptide" evidence="2">
    <location>
        <begin position="1"/>
        <end position="26"/>
    </location>
</feature>
<feature type="chain" id="PRO_5035312341" evidence="2">
    <location>
        <begin position="27"/>
        <end position="224"/>
    </location>
</feature>
<dbReference type="Proteomes" id="UP000675664">
    <property type="component" value="Unassembled WGS sequence"/>
</dbReference>
<evidence type="ECO:0000256" key="2">
    <source>
        <dbReference type="SAM" id="SignalP"/>
    </source>
</evidence>
<keyword evidence="1" id="KW-0677">Repeat</keyword>
<reference evidence="4" key="2">
    <citation type="submission" date="2021-04" db="EMBL/GenBank/DDBJ databases">
        <authorList>
            <person name="Liu J."/>
        </authorList>
    </citation>
    <scope>NUCLEOTIDE SEQUENCE</scope>
    <source>
        <strain evidence="4">BAD-6</strain>
    </source>
</reference>
<keyword evidence="2" id="KW-0732">Signal</keyword>
<dbReference type="Pfam" id="PF00395">
    <property type="entry name" value="SLH"/>
    <property type="match status" value="2"/>
</dbReference>
<protein>
    <submittedName>
        <fullName evidence="4">S-layer homology domain-containing protein</fullName>
    </submittedName>
</protein>
<feature type="domain" description="SLH" evidence="3">
    <location>
        <begin position="26"/>
        <end position="89"/>
    </location>
</feature>
<dbReference type="EMBL" id="JAGSND010000019">
    <property type="protein sequence ID" value="MBR0599952.1"/>
    <property type="molecule type" value="Genomic_DNA"/>
</dbReference>